<dbReference type="Proteomes" id="UP000275078">
    <property type="component" value="Unassembled WGS sequence"/>
</dbReference>
<dbReference type="Pfam" id="PF01774">
    <property type="entry name" value="UreD"/>
    <property type="match status" value="1"/>
</dbReference>
<dbReference type="PANTHER" id="PTHR33643">
    <property type="entry name" value="UREASE ACCESSORY PROTEIN D"/>
    <property type="match status" value="1"/>
</dbReference>
<comment type="similarity">
    <text evidence="1">Belongs to the UreD family.</text>
</comment>
<reference evidence="3 4" key="1">
    <citation type="journal article" date="2018" name="Nat. Ecol. Evol.">
        <title>Pezizomycetes genomes reveal the molecular basis of ectomycorrhizal truffle lifestyle.</title>
        <authorList>
            <person name="Murat C."/>
            <person name="Payen T."/>
            <person name="Noel B."/>
            <person name="Kuo A."/>
            <person name="Morin E."/>
            <person name="Chen J."/>
            <person name="Kohler A."/>
            <person name="Krizsan K."/>
            <person name="Balestrini R."/>
            <person name="Da Silva C."/>
            <person name="Montanini B."/>
            <person name="Hainaut M."/>
            <person name="Levati E."/>
            <person name="Barry K.W."/>
            <person name="Belfiori B."/>
            <person name="Cichocki N."/>
            <person name="Clum A."/>
            <person name="Dockter R.B."/>
            <person name="Fauchery L."/>
            <person name="Guy J."/>
            <person name="Iotti M."/>
            <person name="Le Tacon F."/>
            <person name="Lindquist E.A."/>
            <person name="Lipzen A."/>
            <person name="Malagnac F."/>
            <person name="Mello A."/>
            <person name="Molinier V."/>
            <person name="Miyauchi S."/>
            <person name="Poulain J."/>
            <person name="Riccioni C."/>
            <person name="Rubini A."/>
            <person name="Sitrit Y."/>
            <person name="Splivallo R."/>
            <person name="Traeger S."/>
            <person name="Wang M."/>
            <person name="Zifcakova L."/>
            <person name="Wipf D."/>
            <person name="Zambonelli A."/>
            <person name="Paolocci F."/>
            <person name="Nowrousian M."/>
            <person name="Ottonello S."/>
            <person name="Baldrian P."/>
            <person name="Spatafora J.W."/>
            <person name="Henrissat B."/>
            <person name="Nagy L.G."/>
            <person name="Aury J.M."/>
            <person name="Wincker P."/>
            <person name="Grigoriev I.V."/>
            <person name="Bonfante P."/>
            <person name="Martin F.M."/>
        </authorList>
    </citation>
    <scope>NUCLEOTIDE SEQUENCE [LARGE SCALE GENOMIC DNA]</scope>
    <source>
        <strain evidence="3 4">RN42</strain>
    </source>
</reference>
<gene>
    <name evidence="3" type="ORF">BJ508DRAFT_375825</name>
</gene>
<evidence type="ECO:0000256" key="1">
    <source>
        <dbReference type="ARBA" id="ARBA00007177"/>
    </source>
</evidence>
<sequence>MPTGNLPPCKAAGSGLIHATSVPFNALRRIEFVYPLKLISSRPSSKCITVFLLSYGGGLVAGDSINLDIYVDPNTRLCLLTQGSTKIFKSPSPTTSQTVTTHLGTGSTFLLLPDPLQPHATSRYTQTQRFYIPNDNSANLLLLDWTTEGRSAMGEHWSLTDFKTCNEVYTIGEDGSVDGAELLLRDTLFLEGDDSAGDPLELHYRGGPLKSRMEGVTCLATLLIRGPLFKELADHCVELFKTEPRVGGRRGFDENEAQRERRRLSEGVVFTVAEVRGFVVVRVSGADVERVRVWVRGLIEQRGMTPPPEGKGVVEREFGRGVMMCLEG</sequence>
<dbReference type="OrthoDB" id="5550464at2759"/>
<dbReference type="PANTHER" id="PTHR33643:SF1">
    <property type="entry name" value="UREASE ACCESSORY PROTEIN D"/>
    <property type="match status" value="1"/>
</dbReference>
<dbReference type="AlphaFoldDB" id="A0A3N4I8F5"/>
<proteinExistence type="inferred from homology"/>
<dbReference type="STRING" id="1160509.A0A3N4I8F5"/>
<dbReference type="HAMAP" id="MF_01384">
    <property type="entry name" value="UreD"/>
    <property type="match status" value="1"/>
</dbReference>
<protein>
    <submittedName>
        <fullName evidence="3">UreD-domain-containing protein</fullName>
    </submittedName>
</protein>
<evidence type="ECO:0000313" key="3">
    <source>
        <dbReference type="EMBL" id="RPA82362.1"/>
    </source>
</evidence>
<keyword evidence="4" id="KW-1185">Reference proteome</keyword>
<keyword evidence="2" id="KW-0143">Chaperone</keyword>
<evidence type="ECO:0000256" key="2">
    <source>
        <dbReference type="ARBA" id="ARBA00023186"/>
    </source>
</evidence>
<organism evidence="3 4">
    <name type="scientific">Ascobolus immersus RN42</name>
    <dbReference type="NCBI Taxonomy" id="1160509"/>
    <lineage>
        <taxon>Eukaryota</taxon>
        <taxon>Fungi</taxon>
        <taxon>Dikarya</taxon>
        <taxon>Ascomycota</taxon>
        <taxon>Pezizomycotina</taxon>
        <taxon>Pezizomycetes</taxon>
        <taxon>Pezizales</taxon>
        <taxon>Ascobolaceae</taxon>
        <taxon>Ascobolus</taxon>
    </lineage>
</organism>
<accession>A0A3N4I8F5</accession>
<evidence type="ECO:0000313" key="4">
    <source>
        <dbReference type="Proteomes" id="UP000275078"/>
    </source>
</evidence>
<dbReference type="GO" id="GO:0016151">
    <property type="term" value="F:nickel cation binding"/>
    <property type="evidence" value="ECO:0007669"/>
    <property type="project" value="InterPro"/>
</dbReference>
<name>A0A3N4I8F5_ASCIM</name>
<dbReference type="InterPro" id="IPR002669">
    <property type="entry name" value="UreD"/>
</dbReference>
<dbReference type="EMBL" id="ML119672">
    <property type="protein sequence ID" value="RPA82362.1"/>
    <property type="molecule type" value="Genomic_DNA"/>
</dbReference>